<sequence>MNSCKASNDTQSDNDETLNEMITTSDNDGLMTQEISQDPIFSTITAFPTSESNSSPANYPIQYPNSTNLTIFPPMNGLNINPIYYTDTQSAAFVADDRNVANYEEVSTHSYTPSIPSIPLYSEINQPTLPVYNDFQYPPALITPLPTYSVNEHVPYPLAAPTLPPLSSDTVNNNLLEPIESSQPTMTVIQTALQNESIQKTKKRGRKRLSDNATRIRKTNILSEENVSFPSDNSGHSVPKKRGRKRKDSADDITGKINDALQKIPRQSINDSNLEINKAKIDNSRKQNVEISNHNSTEAKNVEEMKEEKTKKKRSRKKTETKSDDIINEMKNRSLTAGKLSAKKNCMEEELLGKQKNRVSMAFPKGTFLIRYSDLETLDCDQVWCVDNHHMLLKYRLSTHIEGKRRLYLKSQPERFIGWKCEEPWHFYQLEVIERDRDNSKVLILYPDAKELAECREKARRQKQIAEEMKRGINAGDIKQEQIVSDETNVNPAVRKDSILMNIVHQQEDVEVRMAEEAANAIERFILIPDDDYTEVNEELTAETVIVQNPVEEQIITSERDNK</sequence>
<accession>A0A238BKA6</accession>
<evidence type="ECO:0000313" key="2">
    <source>
        <dbReference type="EMBL" id="OZC05090.1"/>
    </source>
</evidence>
<organism evidence="2 3">
    <name type="scientific">Onchocerca flexuosa</name>
    <dbReference type="NCBI Taxonomy" id="387005"/>
    <lineage>
        <taxon>Eukaryota</taxon>
        <taxon>Metazoa</taxon>
        <taxon>Ecdysozoa</taxon>
        <taxon>Nematoda</taxon>
        <taxon>Chromadorea</taxon>
        <taxon>Rhabditida</taxon>
        <taxon>Spirurina</taxon>
        <taxon>Spiruromorpha</taxon>
        <taxon>Filarioidea</taxon>
        <taxon>Onchocercidae</taxon>
        <taxon>Onchocerca</taxon>
    </lineage>
</organism>
<dbReference type="Proteomes" id="UP000242913">
    <property type="component" value="Unassembled WGS sequence"/>
</dbReference>
<reference evidence="2 3" key="1">
    <citation type="submission" date="2015-12" db="EMBL/GenBank/DDBJ databases">
        <title>Draft genome of the nematode, Onchocerca flexuosa.</title>
        <authorList>
            <person name="Mitreva M."/>
        </authorList>
    </citation>
    <scope>NUCLEOTIDE SEQUENCE [LARGE SCALE GENOMIC DNA]</scope>
    <source>
        <strain evidence="2">Red Deer</strain>
    </source>
</reference>
<dbReference type="OrthoDB" id="5808918at2759"/>
<keyword evidence="3" id="KW-1185">Reference proteome</keyword>
<name>A0A238BKA6_9BILA</name>
<gene>
    <name evidence="2" type="ORF">X798_07919</name>
</gene>
<feature type="compositionally biased region" description="Basic and acidic residues" evidence="1">
    <location>
        <begin position="318"/>
        <end position="327"/>
    </location>
</feature>
<feature type="compositionally biased region" description="Basic and acidic residues" evidence="1">
    <location>
        <begin position="300"/>
        <end position="310"/>
    </location>
</feature>
<evidence type="ECO:0000313" key="3">
    <source>
        <dbReference type="Proteomes" id="UP000242913"/>
    </source>
</evidence>
<proteinExistence type="predicted"/>
<evidence type="ECO:0000256" key="1">
    <source>
        <dbReference type="SAM" id="MobiDB-lite"/>
    </source>
</evidence>
<feature type="compositionally biased region" description="Basic residues" evidence="1">
    <location>
        <begin position="238"/>
        <end position="247"/>
    </location>
</feature>
<feature type="compositionally biased region" description="Polar residues" evidence="1">
    <location>
        <begin position="220"/>
        <end position="236"/>
    </location>
</feature>
<dbReference type="EMBL" id="KZ271538">
    <property type="protein sequence ID" value="OZC05090.1"/>
    <property type="molecule type" value="Genomic_DNA"/>
</dbReference>
<feature type="region of interest" description="Disordered" evidence="1">
    <location>
        <begin position="197"/>
        <end position="253"/>
    </location>
</feature>
<protein>
    <submittedName>
        <fullName evidence="2">Uncharacterized protein</fullName>
    </submittedName>
</protein>
<dbReference type="AlphaFoldDB" id="A0A238BKA6"/>
<feature type="compositionally biased region" description="Polar residues" evidence="1">
    <location>
        <begin position="289"/>
        <end position="299"/>
    </location>
</feature>
<feature type="region of interest" description="Disordered" evidence="1">
    <location>
        <begin position="285"/>
        <end position="327"/>
    </location>
</feature>